<dbReference type="Proteomes" id="UP000253941">
    <property type="component" value="Unassembled WGS sequence"/>
</dbReference>
<gene>
    <name evidence="3" type="ORF">DRB17_15240</name>
</gene>
<dbReference type="Pfam" id="PF12762">
    <property type="entry name" value="DDE_Tnp_IS1595"/>
    <property type="match status" value="1"/>
</dbReference>
<dbReference type="InterPro" id="IPR024445">
    <property type="entry name" value="Tnp_ISXO2-like"/>
</dbReference>
<comment type="caution">
    <text evidence="3">The sequence shown here is derived from an EMBL/GenBank/DDBJ whole genome shotgun (WGS) entry which is preliminary data.</text>
</comment>
<name>A0A369T7T1_9PROT</name>
<organism evidence="3 4">
    <name type="scientific">Ferruginivarius sediminum</name>
    <dbReference type="NCBI Taxonomy" id="2661937"/>
    <lineage>
        <taxon>Bacteria</taxon>
        <taxon>Pseudomonadati</taxon>
        <taxon>Pseudomonadota</taxon>
        <taxon>Alphaproteobacteria</taxon>
        <taxon>Rhodospirillales</taxon>
        <taxon>Rhodospirillaceae</taxon>
        <taxon>Ferruginivarius</taxon>
    </lineage>
</organism>
<dbReference type="AlphaFoldDB" id="A0A369T7T1"/>
<evidence type="ECO:0000313" key="4">
    <source>
        <dbReference type="Proteomes" id="UP000253941"/>
    </source>
</evidence>
<evidence type="ECO:0000256" key="1">
    <source>
        <dbReference type="SAM" id="MobiDB-lite"/>
    </source>
</evidence>
<evidence type="ECO:0000313" key="3">
    <source>
        <dbReference type="EMBL" id="RDD60942.1"/>
    </source>
</evidence>
<accession>A0A369T7T1</accession>
<dbReference type="RefSeq" id="WP_114583081.1">
    <property type="nucleotide sequence ID" value="NZ_QPMH01000017.1"/>
</dbReference>
<proteinExistence type="predicted"/>
<reference evidence="3 4" key="1">
    <citation type="submission" date="2018-07" db="EMBL/GenBank/DDBJ databases">
        <title>Venubactetium sediminum gen. nov., sp. nov., isolated from a marine solar saltern.</title>
        <authorList>
            <person name="Wang S."/>
        </authorList>
    </citation>
    <scope>NUCLEOTIDE SEQUENCE [LARGE SCALE GENOMIC DNA]</scope>
    <source>
        <strain evidence="3 4">WD2A32</strain>
    </source>
</reference>
<dbReference type="EMBL" id="QPMH01000017">
    <property type="protein sequence ID" value="RDD60942.1"/>
    <property type="molecule type" value="Genomic_DNA"/>
</dbReference>
<feature type="region of interest" description="Disordered" evidence="1">
    <location>
        <begin position="34"/>
        <end position="58"/>
    </location>
</feature>
<keyword evidence="4" id="KW-1185">Reference proteome</keyword>
<protein>
    <recommendedName>
        <fullName evidence="2">ISXO2-like transposase domain-containing protein</fullName>
    </recommendedName>
</protein>
<feature type="domain" description="ISXO2-like transposase" evidence="2">
    <location>
        <begin position="77"/>
        <end position="134"/>
    </location>
</feature>
<sequence>MEGAHAVFAGAVGGLAEGDMAEAVLNGVVETDDMALGGKPQKDPGNPDARQNKQGYTTKTPALVAIQRPGAIEIGMDQHDSVNHGRMGCVWGMVHAIRAEGFNDRIRRTVVDVYHHISQKHIKRFLHEETFRWNQRVRIGTVTRTTCSGWTITRRVYYRVPSIE</sequence>
<evidence type="ECO:0000259" key="2">
    <source>
        <dbReference type="Pfam" id="PF12762"/>
    </source>
</evidence>